<accession>A0A365XPV0</accession>
<dbReference type="AlphaFoldDB" id="A0A365XPV0"/>
<comment type="caution">
    <text evidence="3">The sequence shown here is derived from an EMBL/GenBank/DDBJ whole genome shotgun (WGS) entry which is preliminary data.</text>
</comment>
<name>A0A365XPV0_9BACT</name>
<dbReference type="CDD" id="cd03789">
    <property type="entry name" value="GT9_LPS_heptosyltransferase"/>
    <property type="match status" value="1"/>
</dbReference>
<dbReference type="RefSeq" id="WP_113619975.1">
    <property type="nucleotide sequence ID" value="NZ_QFFJ01000003.1"/>
</dbReference>
<sequence length="287" mass="32967">MEKKIFRIVVKGGLGDVLLLTPTMKAIKQTYPNSKIMLFCFNERQKSIFENNPHVDKVYTTSFWSNPISYIRVSMKWGKFYKDFYGGLIPTVFYNENAKMLIAGLYDVELQDDKVQVFLTQQEEEKARQLLSKYKNPVLLHITSKTSKNQEWKHSNWDELITSMPDCTFLQLGVMKEEKVEKAVDLRGLLSFRETLALIKYASSFVGVNSSFSHATNAFDIPGVVIFGPAQPDIWGHPNNINIYKPMRCSPCLDLIFAAKCPYDKACMDRISVTEVREALRSQLQFS</sequence>
<dbReference type="Pfam" id="PF01075">
    <property type="entry name" value="Glyco_transf_9"/>
    <property type="match status" value="1"/>
</dbReference>
<evidence type="ECO:0008006" key="5">
    <source>
        <dbReference type="Google" id="ProtNLM"/>
    </source>
</evidence>
<keyword evidence="2" id="KW-0808">Transferase</keyword>
<dbReference type="EMBL" id="QFFJ01000003">
    <property type="protein sequence ID" value="RBL88148.1"/>
    <property type="molecule type" value="Genomic_DNA"/>
</dbReference>
<protein>
    <recommendedName>
        <fullName evidence="5">Glycosyltransferase family 9 protein</fullName>
    </recommendedName>
</protein>
<dbReference type="Gene3D" id="3.40.50.2000">
    <property type="entry name" value="Glycogen Phosphorylase B"/>
    <property type="match status" value="2"/>
</dbReference>
<proteinExistence type="predicted"/>
<dbReference type="PANTHER" id="PTHR30160">
    <property type="entry name" value="TETRAACYLDISACCHARIDE 4'-KINASE-RELATED"/>
    <property type="match status" value="1"/>
</dbReference>
<keyword evidence="4" id="KW-1185">Reference proteome</keyword>
<dbReference type="PANTHER" id="PTHR30160:SF7">
    <property type="entry name" value="ADP-HEPTOSE--LPS HEPTOSYLTRANSFERASE 2"/>
    <property type="match status" value="1"/>
</dbReference>
<dbReference type="GO" id="GO:0005829">
    <property type="term" value="C:cytosol"/>
    <property type="evidence" value="ECO:0007669"/>
    <property type="project" value="TreeGrafter"/>
</dbReference>
<dbReference type="InterPro" id="IPR002201">
    <property type="entry name" value="Glyco_trans_9"/>
</dbReference>
<gene>
    <name evidence="3" type="ORF">DF182_32015</name>
</gene>
<dbReference type="OrthoDB" id="9768048at2"/>
<keyword evidence="1" id="KW-0328">Glycosyltransferase</keyword>
<dbReference type="GO" id="GO:0009244">
    <property type="term" value="P:lipopolysaccharide core region biosynthetic process"/>
    <property type="evidence" value="ECO:0007669"/>
    <property type="project" value="TreeGrafter"/>
</dbReference>
<dbReference type="InterPro" id="IPR051199">
    <property type="entry name" value="LPS_LOS_Heptosyltrfase"/>
</dbReference>
<evidence type="ECO:0000256" key="1">
    <source>
        <dbReference type="ARBA" id="ARBA00022676"/>
    </source>
</evidence>
<evidence type="ECO:0000313" key="4">
    <source>
        <dbReference type="Proteomes" id="UP000253410"/>
    </source>
</evidence>
<evidence type="ECO:0000313" key="3">
    <source>
        <dbReference type="EMBL" id="RBL88148.1"/>
    </source>
</evidence>
<dbReference type="GO" id="GO:0008713">
    <property type="term" value="F:ADP-heptose-lipopolysaccharide heptosyltransferase activity"/>
    <property type="evidence" value="ECO:0007669"/>
    <property type="project" value="TreeGrafter"/>
</dbReference>
<evidence type="ECO:0000256" key="2">
    <source>
        <dbReference type="ARBA" id="ARBA00022679"/>
    </source>
</evidence>
<reference evidence="3 4" key="1">
    <citation type="submission" date="2018-05" db="EMBL/GenBank/DDBJ databases">
        <title>Chitinophaga sp. K3CV102501T nov., isolated from isolated from a monsoon evergreen broad-leaved forest soil.</title>
        <authorList>
            <person name="Lv Y."/>
        </authorList>
    </citation>
    <scope>NUCLEOTIDE SEQUENCE [LARGE SCALE GENOMIC DNA]</scope>
    <source>
        <strain evidence="3 4">GDMCC 1.1325</strain>
    </source>
</reference>
<organism evidence="3 4">
    <name type="scientific">Chitinophaga flava</name>
    <dbReference type="NCBI Taxonomy" id="2259036"/>
    <lineage>
        <taxon>Bacteria</taxon>
        <taxon>Pseudomonadati</taxon>
        <taxon>Bacteroidota</taxon>
        <taxon>Chitinophagia</taxon>
        <taxon>Chitinophagales</taxon>
        <taxon>Chitinophagaceae</taxon>
        <taxon>Chitinophaga</taxon>
    </lineage>
</organism>
<dbReference type="Proteomes" id="UP000253410">
    <property type="component" value="Unassembled WGS sequence"/>
</dbReference>
<dbReference type="SUPFAM" id="SSF53756">
    <property type="entry name" value="UDP-Glycosyltransferase/glycogen phosphorylase"/>
    <property type="match status" value="1"/>
</dbReference>